<dbReference type="Proteomes" id="UP000007435">
    <property type="component" value="Chromosome"/>
</dbReference>
<gene>
    <name evidence="4" type="ordered locus">Lbys_3397</name>
</gene>
<comment type="similarity">
    <text evidence="1 3">Belongs to the short-chain dehydrogenases/reductases (SDR) family.</text>
</comment>
<evidence type="ECO:0000256" key="3">
    <source>
        <dbReference type="RuleBase" id="RU000363"/>
    </source>
</evidence>
<accession>E4RXV1</accession>
<sequence length="247" mass="26489">MGRTALITGASSGIGQATARAFAGAGIHLILCGRRKERLEALKAELEGKVNVHLLTFDVSDYDAVGQAIQSISDPIDILVNNAGNAHGLSSIQDGDIRDWNAMIQSNVIGLLNVSKFVMPGMVERKDGHIVNLSSVAGKHVYENGAVYCATKHSVEAISEGMRKDLTPHNIRVTNIAPGAVETEFSLVRFKGDADRASKVYEGFEPLKPEDIADAILYCVNAPAHVTVADMTLYARAQSAPTTIYKK</sequence>
<dbReference type="Gene3D" id="3.40.50.720">
    <property type="entry name" value="NAD(P)-binding Rossmann-like Domain"/>
    <property type="match status" value="1"/>
</dbReference>
<dbReference type="RefSeq" id="WP_013410073.1">
    <property type="nucleotide sequence ID" value="NC_014655.1"/>
</dbReference>
<evidence type="ECO:0000256" key="1">
    <source>
        <dbReference type="ARBA" id="ARBA00006484"/>
    </source>
</evidence>
<dbReference type="GO" id="GO:0016616">
    <property type="term" value="F:oxidoreductase activity, acting on the CH-OH group of donors, NAD or NADP as acceptor"/>
    <property type="evidence" value="ECO:0007669"/>
    <property type="project" value="UniProtKB-ARBA"/>
</dbReference>
<dbReference type="KEGG" id="lby:Lbys_3397"/>
<dbReference type="InterPro" id="IPR020904">
    <property type="entry name" value="Sc_DH/Rdtase_CS"/>
</dbReference>
<organism evidence="4 5">
    <name type="scientific">Leadbetterella byssophila (strain DSM 17132 / JCM 16389 / KACC 11308 / NBRC 106382 / 4M15)</name>
    <dbReference type="NCBI Taxonomy" id="649349"/>
    <lineage>
        <taxon>Bacteria</taxon>
        <taxon>Pseudomonadati</taxon>
        <taxon>Bacteroidota</taxon>
        <taxon>Cytophagia</taxon>
        <taxon>Cytophagales</taxon>
        <taxon>Leadbetterellaceae</taxon>
        <taxon>Leadbetterella</taxon>
    </lineage>
</organism>
<dbReference type="PANTHER" id="PTHR42901:SF1">
    <property type="entry name" value="ALCOHOL DEHYDROGENASE"/>
    <property type="match status" value="1"/>
</dbReference>
<name>E4RXV1_LEAB4</name>
<reference evidence="4 5" key="2">
    <citation type="journal article" date="2011" name="Stand. Genomic Sci.">
        <title>Complete genome sequence of Leadbetterella byssophila type strain (4M15).</title>
        <authorList>
            <person name="Abt B."/>
            <person name="Teshima H."/>
            <person name="Lucas S."/>
            <person name="Lapidus A."/>
            <person name="Del Rio T.G."/>
            <person name="Nolan M."/>
            <person name="Tice H."/>
            <person name="Cheng J.F."/>
            <person name="Pitluck S."/>
            <person name="Liolios K."/>
            <person name="Pagani I."/>
            <person name="Ivanova N."/>
            <person name="Mavromatis K."/>
            <person name="Pati A."/>
            <person name="Tapia R."/>
            <person name="Han C."/>
            <person name="Goodwin L."/>
            <person name="Chen A."/>
            <person name="Palaniappan K."/>
            <person name="Land M."/>
            <person name="Hauser L."/>
            <person name="Chang Y.J."/>
            <person name="Jeffries C.D."/>
            <person name="Rohde M."/>
            <person name="Goker M."/>
            <person name="Tindall B.J."/>
            <person name="Detter J.C."/>
            <person name="Woyke T."/>
            <person name="Bristow J."/>
            <person name="Eisen J.A."/>
            <person name="Markowitz V."/>
            <person name="Hugenholtz P."/>
            <person name="Klenk H.P."/>
            <person name="Kyrpides N.C."/>
        </authorList>
    </citation>
    <scope>NUCLEOTIDE SEQUENCE [LARGE SCALE GENOMIC DNA]</scope>
    <source>
        <strain evidence="5">DSM 17132 / JCM 16389 / KACC 11308 / NBRC 106382 / 4M15</strain>
    </source>
</reference>
<dbReference type="SUPFAM" id="SSF51735">
    <property type="entry name" value="NAD(P)-binding Rossmann-fold domains"/>
    <property type="match status" value="1"/>
</dbReference>
<proteinExistence type="inferred from homology"/>
<dbReference type="PANTHER" id="PTHR42901">
    <property type="entry name" value="ALCOHOL DEHYDROGENASE"/>
    <property type="match status" value="1"/>
</dbReference>
<dbReference type="EMBL" id="CP002305">
    <property type="protein sequence ID" value="ADQ19048.1"/>
    <property type="molecule type" value="Genomic_DNA"/>
</dbReference>
<dbReference type="OrthoDB" id="9775296at2"/>
<dbReference type="STRING" id="649349.Lbys_3397"/>
<dbReference type="eggNOG" id="COG4221">
    <property type="taxonomic scope" value="Bacteria"/>
</dbReference>
<dbReference type="Pfam" id="PF00106">
    <property type="entry name" value="adh_short"/>
    <property type="match status" value="1"/>
</dbReference>
<dbReference type="PROSITE" id="PS00061">
    <property type="entry name" value="ADH_SHORT"/>
    <property type="match status" value="1"/>
</dbReference>
<reference key="1">
    <citation type="submission" date="2010-11" db="EMBL/GenBank/DDBJ databases">
        <title>The complete genome of Leadbetterella byssophila DSM 17132.</title>
        <authorList>
            <consortium name="US DOE Joint Genome Institute (JGI-PGF)"/>
            <person name="Lucas S."/>
            <person name="Copeland A."/>
            <person name="Lapidus A."/>
            <person name="Glavina del Rio T."/>
            <person name="Dalin E."/>
            <person name="Tice H."/>
            <person name="Bruce D."/>
            <person name="Goodwin L."/>
            <person name="Pitluck S."/>
            <person name="Kyrpides N."/>
            <person name="Mavromatis K."/>
            <person name="Ivanova N."/>
            <person name="Teshima H."/>
            <person name="Brettin T."/>
            <person name="Detter J.C."/>
            <person name="Han C."/>
            <person name="Tapia R."/>
            <person name="Land M."/>
            <person name="Hauser L."/>
            <person name="Markowitz V."/>
            <person name="Cheng J.-F."/>
            <person name="Hugenholtz P."/>
            <person name="Woyke T."/>
            <person name="Wu D."/>
            <person name="Tindall B."/>
            <person name="Pomrenke H.G."/>
            <person name="Brambilla E."/>
            <person name="Klenk H.-P."/>
            <person name="Eisen J.A."/>
        </authorList>
    </citation>
    <scope>NUCLEOTIDE SEQUENCE [LARGE SCALE GENOMIC DNA]</scope>
    <source>
        <strain>DSM 17132</strain>
    </source>
</reference>
<keyword evidence="2" id="KW-0560">Oxidoreductase</keyword>
<dbReference type="FunFam" id="3.40.50.720:FF:000047">
    <property type="entry name" value="NADP-dependent L-serine/L-allo-threonine dehydrogenase"/>
    <property type="match status" value="1"/>
</dbReference>
<dbReference type="PRINTS" id="PR00081">
    <property type="entry name" value="GDHRDH"/>
</dbReference>
<dbReference type="InterPro" id="IPR002347">
    <property type="entry name" value="SDR_fam"/>
</dbReference>
<keyword evidence="5" id="KW-1185">Reference proteome</keyword>
<evidence type="ECO:0000313" key="5">
    <source>
        <dbReference type="Proteomes" id="UP000007435"/>
    </source>
</evidence>
<dbReference type="PRINTS" id="PR00080">
    <property type="entry name" value="SDRFAMILY"/>
</dbReference>
<evidence type="ECO:0000256" key="2">
    <source>
        <dbReference type="ARBA" id="ARBA00023002"/>
    </source>
</evidence>
<evidence type="ECO:0000313" key="4">
    <source>
        <dbReference type="EMBL" id="ADQ19048.1"/>
    </source>
</evidence>
<dbReference type="InterPro" id="IPR036291">
    <property type="entry name" value="NAD(P)-bd_dom_sf"/>
</dbReference>
<dbReference type="HOGENOM" id="CLU_010194_2_10_10"/>
<dbReference type="AlphaFoldDB" id="E4RXV1"/>
<protein>
    <submittedName>
        <fullName evidence="4">Short-chain dehydrogenase/reductase SDR</fullName>
    </submittedName>
</protein>